<accession>A0A4Z2EET4</accession>
<dbReference type="EMBL" id="SRLO01008336">
    <property type="protein sequence ID" value="TNN27407.1"/>
    <property type="molecule type" value="Genomic_DNA"/>
</dbReference>
<gene>
    <name evidence="2" type="ORF">EYF80_062449</name>
</gene>
<sequence>MASEAQSFPSQVPPVESPLRGGGGGEAGVQGEEGTCATPEGVQVGAGSPGLCAQLHYYVMTPVVAHPQGIQRLSVLMGPGGPGQEAGGEG</sequence>
<feature type="region of interest" description="Disordered" evidence="1">
    <location>
        <begin position="1"/>
        <end position="45"/>
    </location>
</feature>
<proteinExistence type="predicted"/>
<feature type="compositionally biased region" description="Polar residues" evidence="1">
    <location>
        <begin position="1"/>
        <end position="10"/>
    </location>
</feature>
<reference evidence="2 3" key="1">
    <citation type="submission" date="2019-03" db="EMBL/GenBank/DDBJ databases">
        <title>First draft genome of Liparis tanakae, snailfish: a comprehensive survey of snailfish specific genes.</title>
        <authorList>
            <person name="Kim W."/>
            <person name="Song I."/>
            <person name="Jeong J.-H."/>
            <person name="Kim D."/>
            <person name="Kim S."/>
            <person name="Ryu S."/>
            <person name="Song J.Y."/>
            <person name="Lee S.K."/>
        </authorList>
    </citation>
    <scope>NUCLEOTIDE SEQUENCE [LARGE SCALE GENOMIC DNA]</scope>
    <source>
        <tissue evidence="2">Muscle</tissue>
    </source>
</reference>
<dbReference type="Proteomes" id="UP000314294">
    <property type="component" value="Unassembled WGS sequence"/>
</dbReference>
<evidence type="ECO:0000313" key="2">
    <source>
        <dbReference type="EMBL" id="TNN27407.1"/>
    </source>
</evidence>
<keyword evidence="3" id="KW-1185">Reference proteome</keyword>
<comment type="caution">
    <text evidence="2">The sequence shown here is derived from an EMBL/GenBank/DDBJ whole genome shotgun (WGS) entry which is preliminary data.</text>
</comment>
<evidence type="ECO:0000313" key="3">
    <source>
        <dbReference type="Proteomes" id="UP000314294"/>
    </source>
</evidence>
<evidence type="ECO:0000256" key="1">
    <source>
        <dbReference type="SAM" id="MobiDB-lite"/>
    </source>
</evidence>
<dbReference type="AlphaFoldDB" id="A0A4Z2EET4"/>
<name>A0A4Z2EET4_9TELE</name>
<protein>
    <submittedName>
        <fullName evidence="2">Uncharacterized protein</fullName>
    </submittedName>
</protein>
<organism evidence="2 3">
    <name type="scientific">Liparis tanakae</name>
    <name type="common">Tanaka's snailfish</name>
    <dbReference type="NCBI Taxonomy" id="230148"/>
    <lineage>
        <taxon>Eukaryota</taxon>
        <taxon>Metazoa</taxon>
        <taxon>Chordata</taxon>
        <taxon>Craniata</taxon>
        <taxon>Vertebrata</taxon>
        <taxon>Euteleostomi</taxon>
        <taxon>Actinopterygii</taxon>
        <taxon>Neopterygii</taxon>
        <taxon>Teleostei</taxon>
        <taxon>Neoteleostei</taxon>
        <taxon>Acanthomorphata</taxon>
        <taxon>Eupercaria</taxon>
        <taxon>Perciformes</taxon>
        <taxon>Cottioidei</taxon>
        <taxon>Cottales</taxon>
        <taxon>Liparidae</taxon>
        <taxon>Liparis</taxon>
    </lineage>
</organism>